<dbReference type="PROSITE" id="PS51257">
    <property type="entry name" value="PROKAR_LIPOPROTEIN"/>
    <property type="match status" value="1"/>
</dbReference>
<reference evidence="3 4" key="1">
    <citation type="submission" date="2018-05" db="EMBL/GenBank/DDBJ databases">
        <title>Rhodobacteraceae gen. nov., sp. nov. isolated from sea water.</title>
        <authorList>
            <person name="Ren Y."/>
        </authorList>
    </citation>
    <scope>NUCLEOTIDE SEQUENCE [LARGE SCALE GENOMIC DNA]</scope>
    <source>
        <strain evidence="3 4">TG-679</strain>
    </source>
</reference>
<feature type="compositionally biased region" description="Polar residues" evidence="1">
    <location>
        <begin position="29"/>
        <end position="44"/>
    </location>
</feature>
<protein>
    <submittedName>
        <fullName evidence="3">Uncharacterized protein</fullName>
    </submittedName>
</protein>
<name>A0A2V2LMV7_9RHOB</name>
<evidence type="ECO:0000256" key="2">
    <source>
        <dbReference type="SAM" id="SignalP"/>
    </source>
</evidence>
<proteinExistence type="predicted"/>
<evidence type="ECO:0000256" key="1">
    <source>
        <dbReference type="SAM" id="MobiDB-lite"/>
    </source>
</evidence>
<dbReference type="OrthoDB" id="7874532at2"/>
<keyword evidence="4" id="KW-1185">Reference proteome</keyword>
<feature type="chain" id="PRO_5016167894" evidence="2">
    <location>
        <begin position="25"/>
        <end position="147"/>
    </location>
</feature>
<evidence type="ECO:0000313" key="3">
    <source>
        <dbReference type="EMBL" id="PWR04536.1"/>
    </source>
</evidence>
<feature type="region of interest" description="Disordered" evidence="1">
    <location>
        <begin position="29"/>
        <end position="62"/>
    </location>
</feature>
<dbReference type="AlphaFoldDB" id="A0A2V2LMV7"/>
<feature type="signal peptide" evidence="2">
    <location>
        <begin position="1"/>
        <end position="24"/>
    </location>
</feature>
<accession>A0A2V2LMV7</accession>
<evidence type="ECO:0000313" key="4">
    <source>
        <dbReference type="Proteomes" id="UP000245680"/>
    </source>
</evidence>
<comment type="caution">
    <text evidence="3">The sequence shown here is derived from an EMBL/GenBank/DDBJ whole genome shotgun (WGS) entry which is preliminary data.</text>
</comment>
<dbReference type="EMBL" id="QGKU01000003">
    <property type="protein sequence ID" value="PWR04536.1"/>
    <property type="molecule type" value="Genomic_DNA"/>
</dbReference>
<gene>
    <name evidence="3" type="ORF">DKT77_00790</name>
</gene>
<organism evidence="3 4">
    <name type="scientific">Meridianimarinicoccus roseus</name>
    <dbReference type="NCBI Taxonomy" id="2072018"/>
    <lineage>
        <taxon>Bacteria</taxon>
        <taxon>Pseudomonadati</taxon>
        <taxon>Pseudomonadota</taxon>
        <taxon>Alphaproteobacteria</taxon>
        <taxon>Rhodobacterales</taxon>
        <taxon>Paracoccaceae</taxon>
        <taxon>Meridianimarinicoccus</taxon>
    </lineage>
</organism>
<sequence length="147" mass="15579">MTRACAIVLAVLALLGGCGWPDWSGGDGNANTGWRSGWSETAPATEQAPRTGWQSRPAEPSIAATTAIPSAEEMRLWEEQWARSRRALADAQAEAAAAGRNLAPEVSAEVTEVVNREVTAPDDAARLERLQRSVSDARRLAEIVGAG</sequence>
<dbReference type="Proteomes" id="UP000245680">
    <property type="component" value="Unassembled WGS sequence"/>
</dbReference>
<keyword evidence="2" id="KW-0732">Signal</keyword>
<dbReference type="RefSeq" id="WP_109809838.1">
    <property type="nucleotide sequence ID" value="NZ_QGKU01000003.1"/>
</dbReference>